<keyword evidence="1 3" id="KW-0597">Phosphoprotein</keyword>
<organism evidence="5 6">
    <name type="scientific">Candidatus Scalindua rubra</name>
    <dbReference type="NCBI Taxonomy" id="1872076"/>
    <lineage>
        <taxon>Bacteria</taxon>
        <taxon>Pseudomonadati</taxon>
        <taxon>Planctomycetota</taxon>
        <taxon>Candidatus Brocadiia</taxon>
        <taxon>Candidatus Brocadiales</taxon>
        <taxon>Candidatus Scalinduaceae</taxon>
        <taxon>Candidatus Scalindua</taxon>
    </lineage>
</organism>
<dbReference type="SUPFAM" id="SSF52172">
    <property type="entry name" value="CheY-like"/>
    <property type="match status" value="1"/>
</dbReference>
<evidence type="ECO:0000259" key="4">
    <source>
        <dbReference type="PROSITE" id="PS50110"/>
    </source>
</evidence>
<comment type="caution">
    <text evidence="5">The sequence shown here is derived from an EMBL/GenBank/DDBJ whole genome shotgun (WGS) entry which is preliminary data.</text>
</comment>
<name>A0A1E3X582_9BACT</name>
<dbReference type="PANTHER" id="PTHR44591:SF14">
    <property type="entry name" value="PROTEIN PILG"/>
    <property type="match status" value="1"/>
</dbReference>
<accession>A0A1E3X582</accession>
<dbReference type="InterPro" id="IPR011006">
    <property type="entry name" value="CheY-like_superfamily"/>
</dbReference>
<dbReference type="InterPro" id="IPR001789">
    <property type="entry name" value="Sig_transdc_resp-reg_receiver"/>
</dbReference>
<proteinExistence type="predicted"/>
<evidence type="ECO:0000256" key="2">
    <source>
        <dbReference type="ARBA" id="ARBA00023012"/>
    </source>
</evidence>
<keyword evidence="2" id="KW-0902">Two-component regulatory system</keyword>
<dbReference type="Pfam" id="PF00072">
    <property type="entry name" value="Response_reg"/>
    <property type="match status" value="1"/>
</dbReference>
<dbReference type="PANTHER" id="PTHR44591">
    <property type="entry name" value="STRESS RESPONSE REGULATOR PROTEIN 1"/>
    <property type="match status" value="1"/>
</dbReference>
<reference evidence="5 6" key="1">
    <citation type="submission" date="2016-07" db="EMBL/GenBank/DDBJ databases">
        <title>Draft genome of Scalindua rubra, obtained from a brine-seawater interface in the Red Sea, sheds light on salt adaptation in anammox bacteria.</title>
        <authorList>
            <person name="Speth D.R."/>
            <person name="Lagkouvardos I."/>
            <person name="Wang Y."/>
            <person name="Qian P.-Y."/>
            <person name="Dutilh B.E."/>
            <person name="Jetten M.S."/>
        </authorList>
    </citation>
    <scope>NUCLEOTIDE SEQUENCE [LARGE SCALE GENOMIC DNA]</scope>
    <source>
        <strain evidence="5">BSI-1</strain>
    </source>
</reference>
<dbReference type="EMBL" id="MAYW01000177">
    <property type="protein sequence ID" value="ODS30777.1"/>
    <property type="molecule type" value="Genomic_DNA"/>
</dbReference>
<evidence type="ECO:0000313" key="5">
    <source>
        <dbReference type="EMBL" id="ODS30777.1"/>
    </source>
</evidence>
<feature type="non-terminal residue" evidence="5">
    <location>
        <position position="83"/>
    </location>
</feature>
<protein>
    <submittedName>
        <fullName evidence="5">CheY-like receiver</fullName>
    </submittedName>
</protein>
<evidence type="ECO:0000256" key="1">
    <source>
        <dbReference type="ARBA" id="ARBA00022553"/>
    </source>
</evidence>
<sequence length="83" mass="9315">MSKKILIVDDSLFMRNVLKDNLPDKYKVVEAASGSKAKEQFRKEKPDLTLLDIIMPEGEEEGISVLKNIKKINPKANVVMVTA</sequence>
<feature type="domain" description="Response regulatory" evidence="4">
    <location>
        <begin position="4"/>
        <end position="83"/>
    </location>
</feature>
<gene>
    <name evidence="5" type="ORF">SCARUB_04102</name>
</gene>
<dbReference type="PROSITE" id="PS50110">
    <property type="entry name" value="RESPONSE_REGULATORY"/>
    <property type="match status" value="1"/>
</dbReference>
<dbReference type="Proteomes" id="UP000094056">
    <property type="component" value="Unassembled WGS sequence"/>
</dbReference>
<dbReference type="GO" id="GO:0000160">
    <property type="term" value="P:phosphorelay signal transduction system"/>
    <property type="evidence" value="ECO:0007669"/>
    <property type="project" value="UniProtKB-KW"/>
</dbReference>
<dbReference type="Gene3D" id="3.40.50.2300">
    <property type="match status" value="1"/>
</dbReference>
<evidence type="ECO:0000256" key="3">
    <source>
        <dbReference type="PROSITE-ProRule" id="PRU00169"/>
    </source>
</evidence>
<feature type="modified residue" description="4-aspartylphosphate" evidence="3">
    <location>
        <position position="52"/>
    </location>
</feature>
<dbReference type="InterPro" id="IPR050595">
    <property type="entry name" value="Bact_response_regulator"/>
</dbReference>
<dbReference type="AlphaFoldDB" id="A0A1E3X582"/>
<evidence type="ECO:0000313" key="6">
    <source>
        <dbReference type="Proteomes" id="UP000094056"/>
    </source>
</evidence>